<feature type="region of interest" description="Disordered" evidence="8">
    <location>
        <begin position="1"/>
        <end position="23"/>
    </location>
</feature>
<sequence length="354" mass="39278">MADAMDVDAPARTMSKGKKPEVSGTLDTVKNHQNLPWVEKYRPAKLDDLVSQGQITETIQRFIKQNRLPHLLFYGPPGTGKTSTILACAKQLYGSHYKSMTLELNASDDRGIDVVRDQIVNFASTREIFSSGFKLVVLDEADAMTQAAQAALRRVIEKYTRNVRFCIICNYASKIIPAIQSRCTRFRFAPLRSEQVAGRLDMIIATEGVDITDSGKQAILKLSNGDMRRTLNILQACALAFSVVDEVAVYTCTGSPLPQDIESIVSWMLNDEFTTAYSGLTRLKTEKGLALQDIITELYAYIDTIQFPAHTKIYLLDKLAEVEYNLATGASEKLQSSALLGHFKYAIELAAKST</sequence>
<evidence type="ECO:0000256" key="5">
    <source>
        <dbReference type="ARBA" id="ARBA00022840"/>
    </source>
</evidence>
<dbReference type="PANTHER" id="PTHR11669:SF9">
    <property type="entry name" value="REPLICATION FACTOR C SUBUNIT 5"/>
    <property type="match status" value="1"/>
</dbReference>
<name>A0A9W8E923_9FUNG</name>
<dbReference type="SUPFAM" id="SSF52540">
    <property type="entry name" value="P-loop containing nucleoside triphosphate hydrolases"/>
    <property type="match status" value="1"/>
</dbReference>
<comment type="caution">
    <text evidence="10">The sequence shown here is derived from an EMBL/GenBank/DDBJ whole genome shotgun (WGS) entry which is preliminary data.</text>
</comment>
<dbReference type="CDD" id="cd00009">
    <property type="entry name" value="AAA"/>
    <property type="match status" value="1"/>
</dbReference>
<evidence type="ECO:0000256" key="8">
    <source>
        <dbReference type="SAM" id="MobiDB-lite"/>
    </source>
</evidence>
<comment type="subcellular location">
    <subcellularLocation>
        <location evidence="1">Nucleus</location>
    </subcellularLocation>
</comment>
<keyword evidence="3" id="KW-0235">DNA replication</keyword>
<gene>
    <name evidence="10" type="primary">RFC3</name>
    <name evidence="10" type="ORF">H4R34_002666</name>
</gene>
<dbReference type="Gene3D" id="3.40.50.300">
    <property type="entry name" value="P-loop containing nucleotide triphosphate hydrolases"/>
    <property type="match status" value="1"/>
</dbReference>
<dbReference type="CDD" id="cd18140">
    <property type="entry name" value="HLD_clamp_RFC"/>
    <property type="match status" value="1"/>
</dbReference>
<keyword evidence="6" id="KW-0539">Nucleus</keyword>
<dbReference type="GO" id="GO:0006271">
    <property type="term" value="P:DNA strand elongation involved in DNA replication"/>
    <property type="evidence" value="ECO:0007669"/>
    <property type="project" value="UniProtKB-ARBA"/>
</dbReference>
<keyword evidence="4" id="KW-0547">Nucleotide-binding</keyword>
<dbReference type="NCBIfam" id="NF001679">
    <property type="entry name" value="PRK00440.1"/>
    <property type="match status" value="1"/>
</dbReference>
<dbReference type="GO" id="GO:0031391">
    <property type="term" value="C:Elg1 RFC-like complex"/>
    <property type="evidence" value="ECO:0007669"/>
    <property type="project" value="TreeGrafter"/>
</dbReference>
<reference evidence="10" key="1">
    <citation type="submission" date="2022-07" db="EMBL/GenBank/DDBJ databases">
        <title>Phylogenomic reconstructions and comparative analyses of Kickxellomycotina fungi.</title>
        <authorList>
            <person name="Reynolds N.K."/>
            <person name="Stajich J.E."/>
            <person name="Barry K."/>
            <person name="Grigoriev I.V."/>
            <person name="Crous P."/>
            <person name="Smith M.E."/>
        </authorList>
    </citation>
    <scope>NUCLEOTIDE SEQUENCE</scope>
    <source>
        <strain evidence="10">RSA 567</strain>
    </source>
</reference>
<dbReference type="FunFam" id="1.10.8.60:FF:000028">
    <property type="entry name" value="Replication factor C subunit 5"/>
    <property type="match status" value="1"/>
</dbReference>
<dbReference type="InterPro" id="IPR003959">
    <property type="entry name" value="ATPase_AAA_core"/>
</dbReference>
<protein>
    <recommendedName>
        <fullName evidence="7">Replication factor C subunit 3</fullName>
    </recommendedName>
</protein>
<evidence type="ECO:0000256" key="3">
    <source>
        <dbReference type="ARBA" id="ARBA00022705"/>
    </source>
</evidence>
<evidence type="ECO:0000256" key="7">
    <source>
        <dbReference type="ARBA" id="ARBA00070184"/>
    </source>
</evidence>
<dbReference type="Proteomes" id="UP001151582">
    <property type="component" value="Unassembled WGS sequence"/>
</dbReference>
<dbReference type="GO" id="GO:0016887">
    <property type="term" value="F:ATP hydrolysis activity"/>
    <property type="evidence" value="ECO:0007669"/>
    <property type="project" value="InterPro"/>
</dbReference>
<keyword evidence="11" id="KW-1185">Reference proteome</keyword>
<dbReference type="InterPro" id="IPR003593">
    <property type="entry name" value="AAA+_ATPase"/>
</dbReference>
<dbReference type="InterPro" id="IPR013748">
    <property type="entry name" value="Rep_factorC_C"/>
</dbReference>
<dbReference type="PANTHER" id="PTHR11669">
    <property type="entry name" value="REPLICATION FACTOR C / DNA POLYMERASE III GAMMA-TAU SUBUNIT"/>
    <property type="match status" value="1"/>
</dbReference>
<dbReference type="Gene3D" id="1.20.272.10">
    <property type="match status" value="1"/>
</dbReference>
<accession>A0A9W8E923</accession>
<dbReference type="Pfam" id="PF00004">
    <property type="entry name" value="AAA"/>
    <property type="match status" value="1"/>
</dbReference>
<dbReference type="OrthoDB" id="4199794at2759"/>
<dbReference type="GO" id="GO:0005663">
    <property type="term" value="C:DNA replication factor C complex"/>
    <property type="evidence" value="ECO:0007669"/>
    <property type="project" value="TreeGrafter"/>
</dbReference>
<feature type="domain" description="AAA+ ATPase" evidence="9">
    <location>
        <begin position="67"/>
        <end position="194"/>
    </location>
</feature>
<dbReference type="GO" id="GO:0003677">
    <property type="term" value="F:DNA binding"/>
    <property type="evidence" value="ECO:0007669"/>
    <property type="project" value="InterPro"/>
</dbReference>
<dbReference type="InterPro" id="IPR047854">
    <property type="entry name" value="RFC_lid"/>
</dbReference>
<dbReference type="SMART" id="SM00382">
    <property type="entry name" value="AAA"/>
    <property type="match status" value="1"/>
</dbReference>
<dbReference type="GO" id="GO:0031390">
    <property type="term" value="C:Ctf18 RFC-like complex"/>
    <property type="evidence" value="ECO:0007669"/>
    <property type="project" value="TreeGrafter"/>
</dbReference>
<comment type="similarity">
    <text evidence="2">Belongs to the activator 1 small subunits family.</text>
</comment>
<proteinExistence type="inferred from homology"/>
<evidence type="ECO:0000313" key="10">
    <source>
        <dbReference type="EMBL" id="KAJ1979872.1"/>
    </source>
</evidence>
<dbReference type="SUPFAM" id="SSF48019">
    <property type="entry name" value="post-AAA+ oligomerization domain-like"/>
    <property type="match status" value="1"/>
</dbReference>
<dbReference type="FunFam" id="1.20.272.10:FF:000004">
    <property type="entry name" value="Replication factor C subunit 5"/>
    <property type="match status" value="1"/>
</dbReference>
<dbReference type="Gene3D" id="1.10.8.60">
    <property type="match status" value="1"/>
</dbReference>
<evidence type="ECO:0000256" key="1">
    <source>
        <dbReference type="ARBA" id="ARBA00004123"/>
    </source>
</evidence>
<dbReference type="AlphaFoldDB" id="A0A9W8E923"/>
<organism evidence="10 11">
    <name type="scientific">Dimargaris verticillata</name>
    <dbReference type="NCBI Taxonomy" id="2761393"/>
    <lineage>
        <taxon>Eukaryota</taxon>
        <taxon>Fungi</taxon>
        <taxon>Fungi incertae sedis</taxon>
        <taxon>Zoopagomycota</taxon>
        <taxon>Kickxellomycotina</taxon>
        <taxon>Dimargaritomycetes</taxon>
        <taxon>Dimargaritales</taxon>
        <taxon>Dimargaritaceae</taxon>
        <taxon>Dimargaris</taxon>
    </lineage>
</organism>
<dbReference type="Pfam" id="PF08542">
    <property type="entry name" value="Rep_fac_C"/>
    <property type="match status" value="1"/>
</dbReference>
<keyword evidence="5" id="KW-0067">ATP-binding</keyword>
<evidence type="ECO:0000259" key="9">
    <source>
        <dbReference type="SMART" id="SM00382"/>
    </source>
</evidence>
<dbReference type="FunFam" id="3.40.50.300:FF:000129">
    <property type="entry name" value="Replication factor C subunit 5"/>
    <property type="match status" value="1"/>
</dbReference>
<dbReference type="GO" id="GO:0005524">
    <property type="term" value="F:ATP binding"/>
    <property type="evidence" value="ECO:0007669"/>
    <property type="project" value="UniProtKB-KW"/>
</dbReference>
<dbReference type="GO" id="GO:0031389">
    <property type="term" value="C:Rad17 RFC-like complex"/>
    <property type="evidence" value="ECO:0007669"/>
    <property type="project" value="TreeGrafter"/>
</dbReference>
<evidence type="ECO:0000256" key="2">
    <source>
        <dbReference type="ARBA" id="ARBA00005378"/>
    </source>
</evidence>
<dbReference type="GO" id="GO:0006281">
    <property type="term" value="P:DNA repair"/>
    <property type="evidence" value="ECO:0007669"/>
    <property type="project" value="TreeGrafter"/>
</dbReference>
<dbReference type="InterPro" id="IPR050238">
    <property type="entry name" value="DNA_Rep/Repair_Clamp_Loader"/>
</dbReference>
<evidence type="ECO:0000256" key="4">
    <source>
        <dbReference type="ARBA" id="ARBA00022741"/>
    </source>
</evidence>
<dbReference type="InterPro" id="IPR008921">
    <property type="entry name" value="DNA_pol3_clamp-load_cplx_C"/>
</dbReference>
<evidence type="ECO:0000256" key="6">
    <source>
        <dbReference type="ARBA" id="ARBA00023242"/>
    </source>
</evidence>
<dbReference type="GO" id="GO:0003689">
    <property type="term" value="F:DNA clamp loader activity"/>
    <property type="evidence" value="ECO:0007669"/>
    <property type="project" value="TreeGrafter"/>
</dbReference>
<evidence type="ECO:0000313" key="11">
    <source>
        <dbReference type="Proteomes" id="UP001151582"/>
    </source>
</evidence>
<dbReference type="EMBL" id="JANBQB010000197">
    <property type="protein sequence ID" value="KAJ1979872.1"/>
    <property type="molecule type" value="Genomic_DNA"/>
</dbReference>
<dbReference type="InterPro" id="IPR027417">
    <property type="entry name" value="P-loop_NTPase"/>
</dbReference>